<keyword evidence="4" id="KW-0479">Metal-binding</keyword>
<accession>A0A495WQ78</accession>
<dbReference type="PANTHER" id="PTHR43434:SF23">
    <property type="entry name" value="PHOSPHOGLYCOLATE PHOSPHATASE"/>
    <property type="match status" value="1"/>
</dbReference>
<name>A0A495WQ78_9RHOO</name>
<dbReference type="Gene3D" id="1.10.150.240">
    <property type="entry name" value="Putative phosphatase, domain 2"/>
    <property type="match status" value="1"/>
</dbReference>
<comment type="pathway">
    <text evidence="2">Organic acid metabolism; glycolate biosynthesis; glycolate from 2-phosphoglycolate: step 1/1.</text>
</comment>
<dbReference type="PANTHER" id="PTHR43434">
    <property type="entry name" value="PHOSPHOGLYCOLATE PHOSPHATASE"/>
    <property type="match status" value="1"/>
</dbReference>
<dbReference type="EC" id="3.1.3.18" evidence="3"/>
<dbReference type="SFLD" id="SFLDG01135">
    <property type="entry name" value="C1.5.6:_HAD__Beta-PGM__Phospha"/>
    <property type="match status" value="1"/>
</dbReference>
<dbReference type="GO" id="GO:0008967">
    <property type="term" value="F:phosphoglycolate phosphatase activity"/>
    <property type="evidence" value="ECO:0007669"/>
    <property type="project" value="UniProtKB-EC"/>
</dbReference>
<evidence type="ECO:0000256" key="2">
    <source>
        <dbReference type="ARBA" id="ARBA00004818"/>
    </source>
</evidence>
<keyword evidence="7" id="KW-0119">Carbohydrate metabolism</keyword>
<evidence type="ECO:0000313" key="10">
    <source>
        <dbReference type="Proteomes" id="UP000270626"/>
    </source>
</evidence>
<organism evidence="9 10">
    <name type="scientific">Azonexus fungiphilus</name>
    <dbReference type="NCBI Taxonomy" id="146940"/>
    <lineage>
        <taxon>Bacteria</taxon>
        <taxon>Pseudomonadati</taxon>
        <taxon>Pseudomonadota</taxon>
        <taxon>Betaproteobacteria</taxon>
        <taxon>Rhodocyclales</taxon>
        <taxon>Azonexaceae</taxon>
        <taxon>Azonexus</taxon>
    </lineage>
</organism>
<dbReference type="GO" id="GO:0006281">
    <property type="term" value="P:DNA repair"/>
    <property type="evidence" value="ECO:0007669"/>
    <property type="project" value="TreeGrafter"/>
</dbReference>
<evidence type="ECO:0000256" key="3">
    <source>
        <dbReference type="ARBA" id="ARBA00013078"/>
    </source>
</evidence>
<evidence type="ECO:0000256" key="1">
    <source>
        <dbReference type="ARBA" id="ARBA00000830"/>
    </source>
</evidence>
<evidence type="ECO:0000313" key="9">
    <source>
        <dbReference type="EMBL" id="RKT61958.1"/>
    </source>
</evidence>
<dbReference type="InterPro" id="IPR036412">
    <property type="entry name" value="HAD-like_sf"/>
</dbReference>
<comment type="catalytic activity">
    <reaction evidence="1">
        <text>2-phosphoglycolate + H2O = glycolate + phosphate</text>
        <dbReference type="Rhea" id="RHEA:14369"/>
        <dbReference type="ChEBI" id="CHEBI:15377"/>
        <dbReference type="ChEBI" id="CHEBI:29805"/>
        <dbReference type="ChEBI" id="CHEBI:43474"/>
        <dbReference type="ChEBI" id="CHEBI:58033"/>
        <dbReference type="EC" id="3.1.3.18"/>
    </reaction>
</comment>
<proteinExistence type="predicted"/>
<dbReference type="PRINTS" id="PR00413">
    <property type="entry name" value="HADHALOGNASE"/>
</dbReference>
<dbReference type="FunFam" id="3.40.50.1000:FF:000022">
    <property type="entry name" value="Phosphoglycolate phosphatase"/>
    <property type="match status" value="1"/>
</dbReference>
<keyword evidence="10" id="KW-1185">Reference proteome</keyword>
<keyword evidence="6" id="KW-0460">Magnesium</keyword>
<dbReference type="SUPFAM" id="SSF56784">
    <property type="entry name" value="HAD-like"/>
    <property type="match status" value="1"/>
</dbReference>
<dbReference type="Proteomes" id="UP000270626">
    <property type="component" value="Unassembled WGS sequence"/>
</dbReference>
<evidence type="ECO:0000256" key="4">
    <source>
        <dbReference type="ARBA" id="ARBA00022723"/>
    </source>
</evidence>
<dbReference type="InterPro" id="IPR023198">
    <property type="entry name" value="PGP-like_dom2"/>
</dbReference>
<dbReference type="Gene3D" id="3.40.50.1000">
    <property type="entry name" value="HAD superfamily/HAD-like"/>
    <property type="match status" value="1"/>
</dbReference>
<dbReference type="SFLD" id="SFLDG01129">
    <property type="entry name" value="C1.5:_HAD__Beta-PGM__Phosphata"/>
    <property type="match status" value="1"/>
</dbReference>
<dbReference type="GO" id="GO:0005829">
    <property type="term" value="C:cytosol"/>
    <property type="evidence" value="ECO:0007669"/>
    <property type="project" value="TreeGrafter"/>
</dbReference>
<dbReference type="AlphaFoldDB" id="A0A495WQ78"/>
<gene>
    <name evidence="9" type="ORF">DFR40_0522</name>
</gene>
<dbReference type="InterPro" id="IPR023214">
    <property type="entry name" value="HAD_sf"/>
</dbReference>
<evidence type="ECO:0000256" key="6">
    <source>
        <dbReference type="ARBA" id="ARBA00022842"/>
    </source>
</evidence>
<keyword evidence="5" id="KW-0378">Hydrolase</keyword>
<dbReference type="InterPro" id="IPR006439">
    <property type="entry name" value="HAD-SF_hydro_IA"/>
</dbReference>
<dbReference type="InterPro" id="IPR041492">
    <property type="entry name" value="HAD_2"/>
</dbReference>
<evidence type="ECO:0000256" key="5">
    <source>
        <dbReference type="ARBA" id="ARBA00022801"/>
    </source>
</evidence>
<dbReference type="NCBIfam" id="TIGR01549">
    <property type="entry name" value="HAD-SF-IA-v1"/>
    <property type="match status" value="1"/>
</dbReference>
<evidence type="ECO:0000256" key="8">
    <source>
        <dbReference type="ARBA" id="ARBA00059247"/>
    </source>
</evidence>
<dbReference type="InterPro" id="IPR050155">
    <property type="entry name" value="HAD-like_hydrolase_sf"/>
</dbReference>
<protein>
    <recommendedName>
        <fullName evidence="3">phosphoglycolate phosphatase</fullName>
        <ecNumber evidence="3">3.1.3.18</ecNumber>
    </recommendedName>
</protein>
<comment type="caution">
    <text evidence="9">The sequence shown here is derived from an EMBL/GenBank/DDBJ whole genome shotgun (WGS) entry which is preliminary data.</text>
</comment>
<dbReference type="OrthoDB" id="9776368at2"/>
<reference evidence="9 10" key="1">
    <citation type="submission" date="2018-10" db="EMBL/GenBank/DDBJ databases">
        <title>Genomic Encyclopedia of Type Strains, Phase IV (KMG-IV): sequencing the most valuable type-strain genomes for metagenomic binning, comparative biology and taxonomic classification.</title>
        <authorList>
            <person name="Goeker M."/>
        </authorList>
    </citation>
    <scope>NUCLEOTIDE SEQUENCE [LARGE SCALE GENOMIC DNA]</scope>
    <source>
        <strain evidence="9 10">DSM 23841</strain>
    </source>
</reference>
<dbReference type="GO" id="GO:0046872">
    <property type="term" value="F:metal ion binding"/>
    <property type="evidence" value="ECO:0007669"/>
    <property type="project" value="UniProtKB-KW"/>
</dbReference>
<dbReference type="Pfam" id="PF13419">
    <property type="entry name" value="HAD_2"/>
    <property type="match status" value="1"/>
</dbReference>
<dbReference type="SFLD" id="SFLDS00003">
    <property type="entry name" value="Haloacid_Dehalogenase"/>
    <property type="match status" value="1"/>
</dbReference>
<dbReference type="EMBL" id="RBXP01000005">
    <property type="protein sequence ID" value="RKT61958.1"/>
    <property type="molecule type" value="Genomic_DNA"/>
</dbReference>
<comment type="function">
    <text evidence="8">Specifically catalyzes the dephosphorylation of 2-phosphoglycolate. Is involved in the dissimilation of the intracellular 2-phosphoglycolate formed during the DNA repair of 3'-phosphoglycolate ends, a major class of DNA lesions induced by oxidative stress.</text>
</comment>
<evidence type="ECO:0000256" key="7">
    <source>
        <dbReference type="ARBA" id="ARBA00023277"/>
    </source>
</evidence>
<sequence length="223" mass="23934">MLEAVLFDLDGTLADTAPDLAASVNFLLAEAGRPQKPLAALRPYTSQGVRGMLGAGFGMAPDDPGYDALATRFLERYASHLCVDSRLFDGIAAMLDTLEDAGLRWGIVTNKRMRYTDPLVELLQLTPRTTCVVSGDTTAAAKPSPLPVLHACALLGVAPERTIYVGDDRRDILAGQAAGCRSVAVRWGYFGDSGEPDDWGADHIVDHPLELARWALAQNLKPS</sequence>
<dbReference type="RefSeq" id="WP_121456931.1">
    <property type="nucleotide sequence ID" value="NZ_JAANMQ010000010.1"/>
</dbReference>